<feature type="compositionally biased region" description="Basic and acidic residues" evidence="1">
    <location>
        <begin position="146"/>
        <end position="156"/>
    </location>
</feature>
<sequence>MLTFDVAVGINIEARVRAIFRRAEDPNVADNAEVAAKLVHELTADPNQLFPNLAAKIKEAGSTTKVVECMENFKVAHTYTYPTKVLDEILNARFQLRKLPFEFSTAESDTEGSDTEQSETKGSETKGSETKGSETKESETEESETEEAKTRGKDINRFFSTPSESWHDVHAKLDALTVQGEEEIYPEFVDKLTQANLLLTLQTMEFQSDPNGAYAMEQARFQRIMAILYQ</sequence>
<dbReference type="RefSeq" id="XP_033589625.1">
    <property type="nucleotide sequence ID" value="XM_033729502.1"/>
</dbReference>
<feature type="compositionally biased region" description="Basic and acidic residues" evidence="1">
    <location>
        <begin position="118"/>
        <end position="138"/>
    </location>
</feature>
<accession>A0A6A6PT45</accession>
<protein>
    <submittedName>
        <fullName evidence="2">Uncharacterized protein</fullName>
    </submittedName>
</protein>
<keyword evidence="3" id="KW-1185">Reference proteome</keyword>
<dbReference type="GeneID" id="54470504"/>
<dbReference type="AlphaFoldDB" id="A0A6A6PT45"/>
<evidence type="ECO:0000313" key="2">
    <source>
        <dbReference type="EMBL" id="KAF2483055.1"/>
    </source>
</evidence>
<proteinExistence type="predicted"/>
<name>A0A6A6PT45_9PEZI</name>
<dbReference type="EMBL" id="MU001635">
    <property type="protein sequence ID" value="KAF2483055.1"/>
    <property type="molecule type" value="Genomic_DNA"/>
</dbReference>
<reference evidence="2" key="1">
    <citation type="journal article" date="2020" name="Stud. Mycol.">
        <title>101 Dothideomycetes genomes: a test case for predicting lifestyles and emergence of pathogens.</title>
        <authorList>
            <person name="Haridas S."/>
            <person name="Albert R."/>
            <person name="Binder M."/>
            <person name="Bloem J."/>
            <person name="Labutti K."/>
            <person name="Salamov A."/>
            <person name="Andreopoulos B."/>
            <person name="Baker S."/>
            <person name="Barry K."/>
            <person name="Bills G."/>
            <person name="Bluhm B."/>
            <person name="Cannon C."/>
            <person name="Castanera R."/>
            <person name="Culley D."/>
            <person name="Daum C."/>
            <person name="Ezra D."/>
            <person name="Gonzalez J."/>
            <person name="Henrissat B."/>
            <person name="Kuo A."/>
            <person name="Liang C."/>
            <person name="Lipzen A."/>
            <person name="Lutzoni F."/>
            <person name="Magnuson J."/>
            <person name="Mondo S."/>
            <person name="Nolan M."/>
            <person name="Ohm R."/>
            <person name="Pangilinan J."/>
            <person name="Park H.-J."/>
            <person name="Ramirez L."/>
            <person name="Alfaro M."/>
            <person name="Sun H."/>
            <person name="Tritt A."/>
            <person name="Yoshinaga Y."/>
            <person name="Zwiers L.-H."/>
            <person name="Turgeon B."/>
            <person name="Goodwin S."/>
            <person name="Spatafora J."/>
            <person name="Crous P."/>
            <person name="Grigoriev I."/>
        </authorList>
    </citation>
    <scope>NUCLEOTIDE SEQUENCE</scope>
    <source>
        <strain evidence="2">CBS 113389</strain>
    </source>
</reference>
<evidence type="ECO:0000256" key="1">
    <source>
        <dbReference type="SAM" id="MobiDB-lite"/>
    </source>
</evidence>
<evidence type="ECO:0000313" key="3">
    <source>
        <dbReference type="Proteomes" id="UP000799767"/>
    </source>
</evidence>
<feature type="compositionally biased region" description="Acidic residues" evidence="1">
    <location>
        <begin position="108"/>
        <end position="117"/>
    </location>
</feature>
<organism evidence="2 3">
    <name type="scientific">Neohortaea acidophila</name>
    <dbReference type="NCBI Taxonomy" id="245834"/>
    <lineage>
        <taxon>Eukaryota</taxon>
        <taxon>Fungi</taxon>
        <taxon>Dikarya</taxon>
        <taxon>Ascomycota</taxon>
        <taxon>Pezizomycotina</taxon>
        <taxon>Dothideomycetes</taxon>
        <taxon>Dothideomycetidae</taxon>
        <taxon>Mycosphaerellales</taxon>
        <taxon>Teratosphaeriaceae</taxon>
        <taxon>Neohortaea</taxon>
    </lineage>
</organism>
<feature type="region of interest" description="Disordered" evidence="1">
    <location>
        <begin position="105"/>
        <end position="157"/>
    </location>
</feature>
<dbReference type="Proteomes" id="UP000799767">
    <property type="component" value="Unassembled WGS sequence"/>
</dbReference>
<gene>
    <name evidence="2" type="ORF">BDY17DRAFT_140363</name>
</gene>